<dbReference type="OrthoDB" id="445680at2759"/>
<dbReference type="InterPro" id="IPR029063">
    <property type="entry name" value="SAM-dependent_MTases_sf"/>
</dbReference>
<evidence type="ECO:0000313" key="9">
    <source>
        <dbReference type="EMBL" id="OLQ07905.1"/>
    </source>
</evidence>
<dbReference type="SUPFAM" id="SSF53335">
    <property type="entry name" value="S-adenosyl-L-methionine-dependent methyltransferases"/>
    <property type="match status" value="1"/>
</dbReference>
<comment type="caution">
    <text evidence="6">Lacks conserved residue(s) required for the propagation of feature annotation.</text>
</comment>
<dbReference type="AlphaFoldDB" id="A0A1Q9EKG1"/>
<dbReference type="Pfam" id="PF01189">
    <property type="entry name" value="Methyltr_RsmB-F"/>
    <property type="match status" value="1"/>
</dbReference>
<comment type="similarity">
    <text evidence="1 6">Belongs to the class I-like SAM-binding methyltransferase superfamily. RsmB/NOP family.</text>
</comment>
<reference evidence="9 10" key="1">
    <citation type="submission" date="2016-02" db="EMBL/GenBank/DDBJ databases">
        <title>Genome analysis of coral dinoflagellate symbionts highlights evolutionary adaptations to a symbiotic lifestyle.</title>
        <authorList>
            <person name="Aranda M."/>
            <person name="Li Y."/>
            <person name="Liew Y.J."/>
            <person name="Baumgarten S."/>
            <person name="Simakov O."/>
            <person name="Wilson M."/>
            <person name="Piel J."/>
            <person name="Ashoor H."/>
            <person name="Bougouffa S."/>
            <person name="Bajic V.B."/>
            <person name="Ryu T."/>
            <person name="Ravasi T."/>
            <person name="Bayer T."/>
            <person name="Micklem G."/>
            <person name="Kim H."/>
            <person name="Bhak J."/>
            <person name="Lajeunesse T.C."/>
            <person name="Voolstra C.R."/>
        </authorList>
    </citation>
    <scope>NUCLEOTIDE SEQUENCE [LARGE SCALE GENOMIC DNA]</scope>
    <source>
        <strain evidence="9 10">CCMP2467</strain>
    </source>
</reference>
<accession>A0A1Q9EKG1</accession>
<dbReference type="EMBL" id="LSRX01000129">
    <property type="protein sequence ID" value="OLQ07905.1"/>
    <property type="molecule type" value="Genomic_DNA"/>
</dbReference>
<dbReference type="InterPro" id="IPR018314">
    <property type="entry name" value="RsmB/NOL1/NOP2-like_CS"/>
</dbReference>
<comment type="caution">
    <text evidence="9">The sequence shown here is derived from an EMBL/GenBank/DDBJ whole genome shotgun (WGS) entry which is preliminary data.</text>
</comment>
<dbReference type="GO" id="GO:0009383">
    <property type="term" value="F:rRNA (cytosine-C5-)-methyltransferase activity"/>
    <property type="evidence" value="ECO:0007669"/>
    <property type="project" value="TreeGrafter"/>
</dbReference>
<dbReference type="InterPro" id="IPR049560">
    <property type="entry name" value="MeTrfase_RsmB-F_NOP2_cat"/>
</dbReference>
<feature type="compositionally biased region" description="Basic and acidic residues" evidence="7">
    <location>
        <begin position="1"/>
        <end position="25"/>
    </location>
</feature>
<proteinExistence type="inferred from homology"/>
<sequence>MFRTQARAERSGETERNPQIKRDEMAQLSGEVTNSYERVPDRRSSASEIFGPDIKARKASRNFVSRVRRLLAHLCAAGGLGGCELRRLLRSCARPPQPALRVARRRAQRRLQGRLREEGFRLSPSPFSSDGFFVAAVDELNCQAPSLGRSLAHRRGEVYGQETTSTLPVEVLGAALRRHQISPEYVLDLCAAPGSKATQLVSQLPSGTVLMANEFREDRARLLRANLHRSGASRALVSSLDGRRFGELCPEAFDAILVDAPCSGEGNIRKDPKAFDRWDSVLAVPCTQGAHFFAIDPSELGDSPHHSLRLEASAPQRQMTNEEGEDLTHLEKLKANSAGGRMENVMKGSIDRFRSSTARRKQEVAQLEDHSDEENSPVAGERASNY</sequence>
<evidence type="ECO:0000313" key="10">
    <source>
        <dbReference type="Proteomes" id="UP000186817"/>
    </source>
</evidence>
<dbReference type="GO" id="GO:0070475">
    <property type="term" value="P:rRNA base methylation"/>
    <property type="evidence" value="ECO:0007669"/>
    <property type="project" value="TreeGrafter"/>
</dbReference>
<evidence type="ECO:0000256" key="5">
    <source>
        <dbReference type="ARBA" id="ARBA00022884"/>
    </source>
</evidence>
<keyword evidence="2 6" id="KW-0489">Methyltransferase</keyword>
<feature type="domain" description="SAM-dependent MTase RsmB/NOP-type" evidence="8">
    <location>
        <begin position="88"/>
        <end position="386"/>
    </location>
</feature>
<evidence type="ECO:0000259" key="8">
    <source>
        <dbReference type="PROSITE" id="PS51686"/>
    </source>
</evidence>
<feature type="compositionally biased region" description="Basic and acidic residues" evidence="7">
    <location>
        <begin position="353"/>
        <end position="369"/>
    </location>
</feature>
<dbReference type="Gene3D" id="3.40.50.150">
    <property type="entry name" value="Vaccinia Virus protein VP39"/>
    <property type="match status" value="1"/>
</dbReference>
<feature type="region of interest" description="Disordered" evidence="7">
    <location>
        <begin position="353"/>
        <end position="386"/>
    </location>
</feature>
<feature type="region of interest" description="Disordered" evidence="7">
    <location>
        <begin position="1"/>
        <end position="28"/>
    </location>
</feature>
<name>A0A1Q9EKG1_SYMMI</name>
<dbReference type="PRINTS" id="PR02008">
    <property type="entry name" value="RCMTFAMILY"/>
</dbReference>
<evidence type="ECO:0000256" key="2">
    <source>
        <dbReference type="ARBA" id="ARBA00022603"/>
    </source>
</evidence>
<evidence type="ECO:0000256" key="6">
    <source>
        <dbReference type="PROSITE-ProRule" id="PRU01023"/>
    </source>
</evidence>
<feature type="binding site" evidence="6">
    <location>
        <position position="241"/>
    </location>
    <ligand>
        <name>S-adenosyl-L-methionine</name>
        <dbReference type="ChEBI" id="CHEBI:59789"/>
    </ligand>
</feature>
<evidence type="ECO:0000256" key="3">
    <source>
        <dbReference type="ARBA" id="ARBA00022679"/>
    </source>
</evidence>
<feature type="binding site" evidence="6">
    <location>
        <begin position="190"/>
        <end position="196"/>
    </location>
    <ligand>
        <name>S-adenosyl-L-methionine</name>
        <dbReference type="ChEBI" id="CHEBI:59789"/>
    </ligand>
</feature>
<dbReference type="Proteomes" id="UP000186817">
    <property type="component" value="Unassembled WGS sequence"/>
</dbReference>
<feature type="binding site" evidence="6">
    <location>
        <position position="259"/>
    </location>
    <ligand>
        <name>S-adenosyl-L-methionine</name>
        <dbReference type="ChEBI" id="CHEBI:59789"/>
    </ligand>
</feature>
<dbReference type="PANTHER" id="PTHR22807">
    <property type="entry name" value="NOP2 YEAST -RELATED NOL1/NOP2/FMU SUN DOMAIN-CONTAINING"/>
    <property type="match status" value="1"/>
</dbReference>
<dbReference type="PANTHER" id="PTHR22807:SF30">
    <property type="entry name" value="28S RRNA (CYTOSINE(4447)-C(5))-METHYLTRANSFERASE-RELATED"/>
    <property type="match status" value="1"/>
</dbReference>
<evidence type="ECO:0000256" key="4">
    <source>
        <dbReference type="ARBA" id="ARBA00022691"/>
    </source>
</evidence>
<protein>
    <submittedName>
        <fullName evidence="9">Ribosomal RNA small subunit methyltransferase F</fullName>
    </submittedName>
</protein>
<dbReference type="InterPro" id="IPR023267">
    <property type="entry name" value="RCMT"/>
</dbReference>
<evidence type="ECO:0000256" key="1">
    <source>
        <dbReference type="ARBA" id="ARBA00007494"/>
    </source>
</evidence>
<dbReference type="GO" id="GO:0003723">
    <property type="term" value="F:RNA binding"/>
    <property type="evidence" value="ECO:0007669"/>
    <property type="project" value="UniProtKB-UniRule"/>
</dbReference>
<keyword evidence="4 6" id="KW-0949">S-adenosyl-L-methionine</keyword>
<dbReference type="PROSITE" id="PS51686">
    <property type="entry name" value="SAM_MT_RSMB_NOP"/>
    <property type="match status" value="1"/>
</dbReference>
<keyword evidence="5 6" id="KW-0694">RNA-binding</keyword>
<keyword evidence="3 6" id="KW-0808">Transferase</keyword>
<keyword evidence="10" id="KW-1185">Reference proteome</keyword>
<organism evidence="9 10">
    <name type="scientific">Symbiodinium microadriaticum</name>
    <name type="common">Dinoflagellate</name>
    <name type="synonym">Zooxanthella microadriatica</name>
    <dbReference type="NCBI Taxonomy" id="2951"/>
    <lineage>
        <taxon>Eukaryota</taxon>
        <taxon>Sar</taxon>
        <taxon>Alveolata</taxon>
        <taxon>Dinophyceae</taxon>
        <taxon>Suessiales</taxon>
        <taxon>Symbiodiniaceae</taxon>
        <taxon>Symbiodinium</taxon>
    </lineage>
</organism>
<feature type="binding site" evidence="6">
    <location>
        <position position="214"/>
    </location>
    <ligand>
        <name>S-adenosyl-L-methionine</name>
        <dbReference type="ChEBI" id="CHEBI:59789"/>
    </ligand>
</feature>
<dbReference type="InterPro" id="IPR001678">
    <property type="entry name" value="MeTrfase_RsmB-F_NOP2_dom"/>
</dbReference>
<evidence type="ECO:0000256" key="7">
    <source>
        <dbReference type="SAM" id="MobiDB-lite"/>
    </source>
</evidence>
<gene>
    <name evidence="9" type="primary">rsmF</name>
    <name evidence="9" type="ORF">AK812_SmicGene8618</name>
</gene>
<dbReference type="PROSITE" id="PS01153">
    <property type="entry name" value="NOL1_NOP2_SUN"/>
    <property type="match status" value="1"/>
</dbReference>